<dbReference type="EMBL" id="PREU01000002">
    <property type="protein sequence ID" value="PPA77255.1"/>
    <property type="molecule type" value="Genomic_DNA"/>
</dbReference>
<dbReference type="Pfam" id="PF06812">
    <property type="entry name" value="ImpA_N"/>
    <property type="match status" value="1"/>
</dbReference>
<dbReference type="RefSeq" id="WP_104142470.1">
    <property type="nucleotide sequence ID" value="NZ_PREU01000002.1"/>
</dbReference>
<dbReference type="Proteomes" id="UP000239990">
    <property type="component" value="Unassembled WGS sequence"/>
</dbReference>
<protein>
    <submittedName>
        <fullName evidence="3">Type VI secretion system protein TssA</fullName>
    </submittedName>
</protein>
<dbReference type="InterPro" id="IPR010657">
    <property type="entry name" value="ImpA_N"/>
</dbReference>
<feature type="domain" description="ImpA N-terminal" evidence="2">
    <location>
        <begin position="10"/>
        <end position="129"/>
    </location>
</feature>
<dbReference type="AlphaFoldDB" id="A0A2S5GWM7"/>
<feature type="region of interest" description="Disordered" evidence="1">
    <location>
        <begin position="243"/>
        <end position="287"/>
    </location>
</feature>
<dbReference type="PANTHER" id="PTHR37951:SF1">
    <property type="entry name" value="TYPE VI SECRETION SYSTEM COMPONENT TSSA1"/>
    <property type="match status" value="1"/>
</dbReference>
<comment type="caution">
    <text evidence="3">The sequence shown here is derived from an EMBL/GenBank/DDBJ whole genome shotgun (WGS) entry which is preliminary data.</text>
</comment>
<evidence type="ECO:0000256" key="1">
    <source>
        <dbReference type="SAM" id="MobiDB-lite"/>
    </source>
</evidence>
<evidence type="ECO:0000313" key="3">
    <source>
        <dbReference type="EMBL" id="PPA77255.1"/>
    </source>
</evidence>
<accession>A0A2S5GWM7</accession>
<dbReference type="NCBIfam" id="TIGR03363">
    <property type="entry name" value="VI_chp_8"/>
    <property type="match status" value="1"/>
</dbReference>
<proteinExistence type="predicted"/>
<evidence type="ECO:0000259" key="2">
    <source>
        <dbReference type="Pfam" id="PF06812"/>
    </source>
</evidence>
<sequence length="369" mass="40221">MDFADILNTLDSRLPCGEDLEYDADFLQLQQAAAGRDEQQFGSTIIAAQPPDWREVERLARALLERTRDLRVISLLTCAWTEIRGIPGYADGLALAVDTLERYWEPVHPRLDSVGEDDPMPRMNALAAFGDMQGCARSVRSASLVNGVHGQLSLRDTEALLDGSRQDADCYPGGRPRVVARLREAWAQRDADVLALAAACDALRRIQKLVTDKLGATWTPDYSAVLRTLNVVLDAARDGQQTSADASGMAAEAHATSAGSGHGPGAQQGDHQDEAGQSADTARGLAATHAGVRWQDARIQSRDDAMAMLSKVCAYFEANEPGHPAPYLIRRTQQLIPLSFHDIIKNLAPQGLEQFEAWLPRDTDSRPDS</sequence>
<dbReference type="PANTHER" id="PTHR37951">
    <property type="entry name" value="CYTOPLASMIC PROTEIN-RELATED"/>
    <property type="match status" value="1"/>
</dbReference>
<reference evidence="3 4" key="1">
    <citation type="submission" date="2018-02" db="EMBL/GenBank/DDBJ databases">
        <title>Draft Genome of Achromobacter spanius stain 6.</title>
        <authorList>
            <person name="Gunasekera T.S."/>
            <person name="Radwan O."/>
            <person name="Ruiz O.N."/>
        </authorList>
    </citation>
    <scope>NUCLEOTIDE SEQUENCE [LARGE SCALE GENOMIC DNA]</scope>
    <source>
        <strain evidence="3 4">6</strain>
    </source>
</reference>
<dbReference type="InterPro" id="IPR017740">
    <property type="entry name" value="TssA-like"/>
</dbReference>
<organism evidence="3 4">
    <name type="scientific">Achromobacter spanius</name>
    <dbReference type="NCBI Taxonomy" id="217203"/>
    <lineage>
        <taxon>Bacteria</taxon>
        <taxon>Pseudomonadati</taxon>
        <taxon>Pseudomonadota</taxon>
        <taxon>Betaproteobacteria</taxon>
        <taxon>Burkholderiales</taxon>
        <taxon>Alcaligenaceae</taxon>
        <taxon>Achromobacter</taxon>
    </lineage>
</organism>
<name>A0A2S5GWM7_9BURK</name>
<evidence type="ECO:0000313" key="4">
    <source>
        <dbReference type="Proteomes" id="UP000239990"/>
    </source>
</evidence>
<dbReference type="OrthoDB" id="9771118at2"/>
<gene>
    <name evidence="3" type="primary">tssA</name>
    <name evidence="3" type="ORF">C4E15_04270</name>
</gene>